<evidence type="ECO:0000313" key="3">
    <source>
        <dbReference type="Proteomes" id="UP001243330"/>
    </source>
</evidence>
<protein>
    <submittedName>
        <fullName evidence="2">Uncharacterized protein</fullName>
    </submittedName>
</protein>
<evidence type="ECO:0000313" key="2">
    <source>
        <dbReference type="EMBL" id="KAK1851875.1"/>
    </source>
</evidence>
<feature type="region of interest" description="Disordered" evidence="1">
    <location>
        <begin position="21"/>
        <end position="40"/>
    </location>
</feature>
<gene>
    <name evidence="2" type="ORF">CCHR01_05470</name>
</gene>
<dbReference type="Proteomes" id="UP001243330">
    <property type="component" value="Unassembled WGS sequence"/>
</dbReference>
<dbReference type="EMBL" id="JAQOWY010000087">
    <property type="protein sequence ID" value="KAK1851875.1"/>
    <property type="molecule type" value="Genomic_DNA"/>
</dbReference>
<sequence length="40" mass="4607">MTVSGPLLFVPWMDAKVVRRDPQRPPIIDPTRESREDITS</sequence>
<reference evidence="2" key="1">
    <citation type="submission" date="2023-01" db="EMBL/GenBank/DDBJ databases">
        <title>Colletotrichum chrysophilum M932 genome sequence.</title>
        <authorList>
            <person name="Baroncelli R."/>
        </authorList>
    </citation>
    <scope>NUCLEOTIDE SEQUENCE</scope>
    <source>
        <strain evidence="2">M932</strain>
    </source>
</reference>
<feature type="compositionally biased region" description="Basic and acidic residues" evidence="1">
    <location>
        <begin position="30"/>
        <end position="40"/>
    </location>
</feature>
<comment type="caution">
    <text evidence="2">The sequence shown here is derived from an EMBL/GenBank/DDBJ whole genome shotgun (WGS) entry which is preliminary data.</text>
</comment>
<name>A0AAD9ASE2_9PEZI</name>
<dbReference type="AlphaFoldDB" id="A0AAD9ASE2"/>
<keyword evidence="3" id="KW-1185">Reference proteome</keyword>
<evidence type="ECO:0000256" key="1">
    <source>
        <dbReference type="SAM" id="MobiDB-lite"/>
    </source>
</evidence>
<organism evidence="2 3">
    <name type="scientific">Colletotrichum chrysophilum</name>
    <dbReference type="NCBI Taxonomy" id="1836956"/>
    <lineage>
        <taxon>Eukaryota</taxon>
        <taxon>Fungi</taxon>
        <taxon>Dikarya</taxon>
        <taxon>Ascomycota</taxon>
        <taxon>Pezizomycotina</taxon>
        <taxon>Sordariomycetes</taxon>
        <taxon>Hypocreomycetidae</taxon>
        <taxon>Glomerellales</taxon>
        <taxon>Glomerellaceae</taxon>
        <taxon>Colletotrichum</taxon>
        <taxon>Colletotrichum gloeosporioides species complex</taxon>
    </lineage>
</organism>
<accession>A0AAD9ASE2</accession>
<proteinExistence type="predicted"/>